<evidence type="ECO:0000256" key="6">
    <source>
        <dbReference type="PIRSR" id="PIRSR620019-2"/>
    </source>
</evidence>
<keyword evidence="4" id="KW-0012">Acyltransferase</keyword>
<gene>
    <name evidence="8" type="ORF">FIT61_02785</name>
</gene>
<accession>A0AAE6FST8</accession>
<dbReference type="InterPro" id="IPR001451">
    <property type="entry name" value="Hexapep"/>
</dbReference>
<dbReference type="Gene3D" id="3.40.50.20">
    <property type="match status" value="1"/>
</dbReference>
<reference evidence="8 9" key="1">
    <citation type="journal article" date="2019" name="ISME J.">
        <title>Evolution in action: habitat transition from sediment to the pelagial leads to genome streamlining in Methylophilaceae.</title>
        <authorList>
            <person name="Salcher M."/>
            <person name="Schaefle D."/>
            <person name="Kaspar M."/>
            <person name="Neuenschwander S.M."/>
            <person name="Ghai R."/>
        </authorList>
    </citation>
    <scope>NUCLEOTIDE SEQUENCE [LARGE SCALE GENOMIC DNA]</scope>
    <source>
        <strain evidence="8 9">MMS-RI-1</strain>
    </source>
</reference>
<dbReference type="InterPro" id="IPR018357">
    <property type="entry name" value="Hexapep_transf_CS"/>
</dbReference>
<dbReference type="PROSITE" id="PS00101">
    <property type="entry name" value="HEXAPEP_TRANSFERASES"/>
    <property type="match status" value="1"/>
</dbReference>
<dbReference type="RefSeq" id="WP_139883103.1">
    <property type="nucleotide sequence ID" value="NZ_CP040986.1"/>
</dbReference>
<dbReference type="InterPro" id="IPR011004">
    <property type="entry name" value="Trimer_LpxA-like_sf"/>
</dbReference>
<feature type="binding site" evidence="6">
    <location>
        <position position="62"/>
    </location>
    <ligand>
        <name>substrate</name>
    </ligand>
</feature>
<sequence>MKYFIYGAGGHAKVVWDAMKKSNLFCEGFLDDCREGQWIDLPIFKSSFLNEINDIELHIAIGNCKVREEIAKKFKNFKFFSIYHPDAVISSRAKIEVGTFLAAGSIISPDANVGKHVIVNHHAVIDHDSSVGDFCHIAPHASLGGGVKVGQSVLIGAGAIVLPGITIADCVTVGAGSIVTNDIASGVTVVGNPARAI</sequence>
<keyword evidence="9" id="KW-1185">Reference proteome</keyword>
<dbReference type="InterPro" id="IPR050179">
    <property type="entry name" value="Trans_hexapeptide_repeat"/>
</dbReference>
<evidence type="ECO:0000256" key="3">
    <source>
        <dbReference type="ARBA" id="ARBA00022737"/>
    </source>
</evidence>
<name>A0AAE6FST8_9PROT</name>
<dbReference type="Proteomes" id="UP000312102">
    <property type="component" value="Chromosome"/>
</dbReference>
<feature type="domain" description="PglD N-terminal" evidence="7">
    <location>
        <begin position="4"/>
        <end position="74"/>
    </location>
</feature>
<organism evidence="8 9">
    <name type="scientific">Candidatus Methylopumilus rimovensis</name>
    <dbReference type="NCBI Taxonomy" id="2588535"/>
    <lineage>
        <taxon>Bacteria</taxon>
        <taxon>Pseudomonadati</taxon>
        <taxon>Pseudomonadota</taxon>
        <taxon>Betaproteobacteria</taxon>
        <taxon>Nitrosomonadales</taxon>
        <taxon>Methylophilaceae</taxon>
        <taxon>Candidatus Methylopumilus</taxon>
    </lineage>
</organism>
<dbReference type="InterPro" id="IPR041561">
    <property type="entry name" value="PglD_N"/>
</dbReference>
<evidence type="ECO:0000259" key="7">
    <source>
        <dbReference type="Pfam" id="PF17836"/>
    </source>
</evidence>
<dbReference type="EMBL" id="CP040986">
    <property type="protein sequence ID" value="QDD13386.1"/>
    <property type="molecule type" value="Genomic_DNA"/>
</dbReference>
<dbReference type="KEGG" id="mrk:FIT61_02785"/>
<dbReference type="Pfam" id="PF17836">
    <property type="entry name" value="PglD_N"/>
    <property type="match status" value="1"/>
</dbReference>
<dbReference type="PANTHER" id="PTHR43300">
    <property type="entry name" value="ACETYLTRANSFERASE"/>
    <property type="match status" value="1"/>
</dbReference>
<dbReference type="PANTHER" id="PTHR43300:SF7">
    <property type="entry name" value="UDP-N-ACETYLBACILLOSAMINE N-ACETYLTRANSFERASE"/>
    <property type="match status" value="1"/>
</dbReference>
<evidence type="ECO:0000256" key="2">
    <source>
        <dbReference type="ARBA" id="ARBA00022679"/>
    </source>
</evidence>
<dbReference type="CDD" id="cd03360">
    <property type="entry name" value="LbH_AT_putative"/>
    <property type="match status" value="1"/>
</dbReference>
<dbReference type="GO" id="GO:0016746">
    <property type="term" value="F:acyltransferase activity"/>
    <property type="evidence" value="ECO:0007669"/>
    <property type="project" value="UniProtKB-KW"/>
</dbReference>
<dbReference type="Pfam" id="PF00132">
    <property type="entry name" value="Hexapep"/>
    <property type="match status" value="1"/>
</dbReference>
<dbReference type="NCBIfam" id="TIGR03570">
    <property type="entry name" value="NeuD_NnaD"/>
    <property type="match status" value="1"/>
</dbReference>
<evidence type="ECO:0000313" key="8">
    <source>
        <dbReference type="EMBL" id="QDD13386.1"/>
    </source>
</evidence>
<evidence type="ECO:0000256" key="5">
    <source>
        <dbReference type="PIRSR" id="PIRSR620019-1"/>
    </source>
</evidence>
<keyword evidence="3" id="KW-0677">Repeat</keyword>
<evidence type="ECO:0000313" key="9">
    <source>
        <dbReference type="Proteomes" id="UP000312102"/>
    </source>
</evidence>
<dbReference type="InterPro" id="IPR020019">
    <property type="entry name" value="AcTrfase_PglD-like"/>
</dbReference>
<protein>
    <submittedName>
        <fullName evidence="8">Acetyltransferase</fullName>
    </submittedName>
</protein>
<evidence type="ECO:0000256" key="1">
    <source>
        <dbReference type="ARBA" id="ARBA00007274"/>
    </source>
</evidence>
<feature type="site" description="Increases basicity of active site His" evidence="5">
    <location>
        <position position="128"/>
    </location>
</feature>
<evidence type="ECO:0000256" key="4">
    <source>
        <dbReference type="ARBA" id="ARBA00023315"/>
    </source>
</evidence>
<dbReference type="SUPFAM" id="SSF51161">
    <property type="entry name" value="Trimeric LpxA-like enzymes"/>
    <property type="match status" value="1"/>
</dbReference>
<keyword evidence="2" id="KW-0808">Transferase</keyword>
<feature type="active site" description="Proton acceptor" evidence="5">
    <location>
        <position position="127"/>
    </location>
</feature>
<comment type="similarity">
    <text evidence="1">Belongs to the transferase hexapeptide repeat family.</text>
</comment>
<dbReference type="AlphaFoldDB" id="A0AAE6FST8"/>
<proteinExistence type="inferred from homology"/>
<dbReference type="Gene3D" id="2.160.10.10">
    <property type="entry name" value="Hexapeptide repeat proteins"/>
    <property type="match status" value="1"/>
</dbReference>
<feature type="binding site" evidence="6">
    <location>
        <position position="136"/>
    </location>
    <ligand>
        <name>acetyl-CoA</name>
        <dbReference type="ChEBI" id="CHEBI:57288"/>
    </ligand>
</feature>